<organism evidence="1">
    <name type="scientific">Hexamita inflata</name>
    <dbReference type="NCBI Taxonomy" id="28002"/>
    <lineage>
        <taxon>Eukaryota</taxon>
        <taxon>Metamonada</taxon>
        <taxon>Diplomonadida</taxon>
        <taxon>Hexamitidae</taxon>
        <taxon>Hexamitinae</taxon>
        <taxon>Hexamita</taxon>
    </lineage>
</organism>
<reference evidence="2 3" key="2">
    <citation type="submission" date="2024-07" db="EMBL/GenBank/DDBJ databases">
        <authorList>
            <person name="Akdeniz Z."/>
        </authorList>
    </citation>
    <scope>NUCLEOTIDE SEQUENCE [LARGE SCALE GENOMIC DNA]</scope>
</reference>
<reference evidence="1" key="1">
    <citation type="submission" date="2023-06" db="EMBL/GenBank/DDBJ databases">
        <authorList>
            <person name="Kurt Z."/>
        </authorList>
    </citation>
    <scope>NUCLEOTIDE SEQUENCE</scope>
</reference>
<dbReference type="Proteomes" id="UP001642409">
    <property type="component" value="Unassembled WGS sequence"/>
</dbReference>
<keyword evidence="3" id="KW-1185">Reference proteome</keyword>
<accession>A0AA86UZ09</accession>
<dbReference type="AlphaFoldDB" id="A0AA86UZ09"/>
<evidence type="ECO:0000313" key="3">
    <source>
        <dbReference type="Proteomes" id="UP001642409"/>
    </source>
</evidence>
<dbReference type="EMBL" id="CAXDID020000042">
    <property type="protein sequence ID" value="CAL6000992.1"/>
    <property type="molecule type" value="Genomic_DNA"/>
</dbReference>
<evidence type="ECO:0000313" key="2">
    <source>
        <dbReference type="EMBL" id="CAL6000992.1"/>
    </source>
</evidence>
<protein>
    <submittedName>
        <fullName evidence="2">Hypothetical_protein</fullName>
    </submittedName>
</protein>
<name>A0AA86UZ09_9EUKA</name>
<comment type="caution">
    <text evidence="1">The sequence shown here is derived from an EMBL/GenBank/DDBJ whole genome shotgun (WGS) entry which is preliminary data.</text>
</comment>
<sequence length="105" mass="11976">MVLNRSYAHENASVSNRENQMLQNLIFQFIDVNNSNVGVTLKYHHHMYFQHFSNPTPKPLMRFSAEIESDSNLCPNLLHSPKKGVKAFWLGGNPGEALVFSRMGK</sequence>
<gene>
    <name evidence="2" type="ORF">HINF_LOCUS17110</name>
    <name evidence="1" type="ORF">HINF_LOCUS61439</name>
</gene>
<proteinExistence type="predicted"/>
<dbReference type="EMBL" id="CATOUU010001125">
    <property type="protein sequence ID" value="CAI9973794.1"/>
    <property type="molecule type" value="Genomic_DNA"/>
</dbReference>
<evidence type="ECO:0000313" key="1">
    <source>
        <dbReference type="EMBL" id="CAI9973794.1"/>
    </source>
</evidence>